<evidence type="ECO:0000259" key="1">
    <source>
        <dbReference type="PROSITE" id="PS51707"/>
    </source>
</evidence>
<sequence>MEVEIKLNFNGKEDYERALSLFATPIETDHQTNTYFTDKLNLLQQNKVMCRLRRTGKESVLTVKTAGSVEHGIQRVPEIECTIDESIADQIMDKPELFFTLDNEPVNHVKQSFPTLSDLSILGSFQNVRQKVAWTCPIGDGIPLILEFDHSIFPTFERYMLEIETDHPEEVLGNVEELFTSNQIPTTRGTEQKMVLFMRSLSESQKRKEV</sequence>
<protein>
    <recommendedName>
        <fullName evidence="1">CYTH domain-containing protein</fullName>
    </recommendedName>
</protein>
<accession>A0ABQ9XFQ6</accession>
<organism evidence="2 3">
    <name type="scientific">Blattamonas nauphoetae</name>
    <dbReference type="NCBI Taxonomy" id="2049346"/>
    <lineage>
        <taxon>Eukaryota</taxon>
        <taxon>Metamonada</taxon>
        <taxon>Preaxostyla</taxon>
        <taxon>Oxymonadida</taxon>
        <taxon>Blattamonas</taxon>
    </lineage>
</organism>
<dbReference type="PROSITE" id="PS51707">
    <property type="entry name" value="CYTH"/>
    <property type="match status" value="1"/>
</dbReference>
<gene>
    <name evidence="2" type="ORF">BLNAU_14833</name>
</gene>
<comment type="caution">
    <text evidence="2">The sequence shown here is derived from an EMBL/GenBank/DDBJ whole genome shotgun (WGS) entry which is preliminary data.</text>
</comment>
<dbReference type="PANTHER" id="PTHR34948:SF2">
    <property type="entry name" value="TRIPHOSPHATE TUNNEL METALLOENZYME 3"/>
    <property type="match status" value="1"/>
</dbReference>
<dbReference type="SUPFAM" id="SSF55154">
    <property type="entry name" value="CYTH-like phosphatases"/>
    <property type="match status" value="1"/>
</dbReference>
<feature type="domain" description="CYTH" evidence="1">
    <location>
        <begin position="1"/>
        <end position="207"/>
    </location>
</feature>
<keyword evidence="3" id="KW-1185">Reference proteome</keyword>
<dbReference type="InterPro" id="IPR033469">
    <property type="entry name" value="CYTH-like_dom_sf"/>
</dbReference>
<reference evidence="2 3" key="1">
    <citation type="journal article" date="2022" name="bioRxiv">
        <title>Genomics of Preaxostyla Flagellates Illuminates Evolutionary Transitions and the Path Towards Mitochondrial Loss.</title>
        <authorList>
            <person name="Novak L.V.F."/>
            <person name="Treitli S.C."/>
            <person name="Pyrih J."/>
            <person name="Halakuc P."/>
            <person name="Pipaliya S.V."/>
            <person name="Vacek V."/>
            <person name="Brzon O."/>
            <person name="Soukal P."/>
            <person name="Eme L."/>
            <person name="Dacks J.B."/>
            <person name="Karnkowska A."/>
            <person name="Elias M."/>
            <person name="Hampl V."/>
        </authorList>
    </citation>
    <scope>NUCLEOTIDE SEQUENCE [LARGE SCALE GENOMIC DNA]</scope>
    <source>
        <strain evidence="2">NAU3</strain>
        <tissue evidence="2">Gut</tissue>
    </source>
</reference>
<dbReference type="Proteomes" id="UP001281761">
    <property type="component" value="Unassembled WGS sequence"/>
</dbReference>
<evidence type="ECO:0000313" key="3">
    <source>
        <dbReference type="Proteomes" id="UP001281761"/>
    </source>
</evidence>
<proteinExistence type="predicted"/>
<dbReference type="InterPro" id="IPR023577">
    <property type="entry name" value="CYTH_domain"/>
</dbReference>
<dbReference type="Pfam" id="PF01928">
    <property type="entry name" value="CYTH"/>
    <property type="match status" value="1"/>
</dbReference>
<evidence type="ECO:0000313" key="2">
    <source>
        <dbReference type="EMBL" id="KAK2950249.1"/>
    </source>
</evidence>
<name>A0ABQ9XFQ6_9EUKA</name>
<dbReference type="Gene3D" id="2.40.320.10">
    <property type="entry name" value="Hypothetical Protein Pfu-838710-001"/>
    <property type="match status" value="1"/>
</dbReference>
<dbReference type="EMBL" id="JARBJD010000140">
    <property type="protein sequence ID" value="KAK2950249.1"/>
    <property type="molecule type" value="Genomic_DNA"/>
</dbReference>
<dbReference type="PANTHER" id="PTHR34948">
    <property type="entry name" value="OS08G0299200 PROTEIN"/>
    <property type="match status" value="1"/>
</dbReference>